<comment type="caution">
    <text evidence="1">The sequence shown here is derived from an EMBL/GenBank/DDBJ whole genome shotgun (WGS) entry which is preliminary data.</text>
</comment>
<dbReference type="AlphaFoldDB" id="A0AAW2XEI0"/>
<proteinExistence type="predicted"/>
<dbReference type="EMBL" id="JACGWN010000004">
    <property type="protein sequence ID" value="KAL0451202.1"/>
    <property type="molecule type" value="Genomic_DNA"/>
</dbReference>
<protein>
    <submittedName>
        <fullName evidence="1">Uncharacterized protein</fullName>
    </submittedName>
</protein>
<evidence type="ECO:0000313" key="1">
    <source>
        <dbReference type="EMBL" id="KAL0451202.1"/>
    </source>
</evidence>
<reference evidence="1" key="2">
    <citation type="journal article" date="2024" name="Plant">
        <title>Genomic evolution and insights into agronomic trait innovations of Sesamum species.</title>
        <authorList>
            <person name="Miao H."/>
            <person name="Wang L."/>
            <person name="Qu L."/>
            <person name="Liu H."/>
            <person name="Sun Y."/>
            <person name="Le M."/>
            <person name="Wang Q."/>
            <person name="Wei S."/>
            <person name="Zheng Y."/>
            <person name="Lin W."/>
            <person name="Duan Y."/>
            <person name="Cao H."/>
            <person name="Xiong S."/>
            <person name="Wang X."/>
            <person name="Wei L."/>
            <person name="Li C."/>
            <person name="Ma Q."/>
            <person name="Ju M."/>
            <person name="Zhao R."/>
            <person name="Li G."/>
            <person name="Mu C."/>
            <person name="Tian Q."/>
            <person name="Mei H."/>
            <person name="Zhang T."/>
            <person name="Gao T."/>
            <person name="Zhang H."/>
        </authorList>
    </citation>
    <scope>NUCLEOTIDE SEQUENCE</scope>
    <source>
        <strain evidence="1">KEN1</strain>
    </source>
</reference>
<accession>A0AAW2XEI0</accession>
<name>A0AAW2XEI0_9LAMI</name>
<gene>
    <name evidence="1" type="ORF">Slati_1098300</name>
</gene>
<sequence length="68" mass="8075">MAMMAKRLWAVIQRDPEFIWVQWVYQVRLRERTVWTALELEEVASLTYSATAISDLSHWGWHQVLSLA</sequence>
<reference evidence="1" key="1">
    <citation type="submission" date="2020-06" db="EMBL/GenBank/DDBJ databases">
        <authorList>
            <person name="Li T."/>
            <person name="Hu X."/>
            <person name="Zhang T."/>
            <person name="Song X."/>
            <person name="Zhang H."/>
            <person name="Dai N."/>
            <person name="Sheng W."/>
            <person name="Hou X."/>
            <person name="Wei L."/>
        </authorList>
    </citation>
    <scope>NUCLEOTIDE SEQUENCE</scope>
    <source>
        <strain evidence="1">KEN1</strain>
        <tissue evidence="1">Leaf</tissue>
    </source>
</reference>
<organism evidence="1">
    <name type="scientific">Sesamum latifolium</name>
    <dbReference type="NCBI Taxonomy" id="2727402"/>
    <lineage>
        <taxon>Eukaryota</taxon>
        <taxon>Viridiplantae</taxon>
        <taxon>Streptophyta</taxon>
        <taxon>Embryophyta</taxon>
        <taxon>Tracheophyta</taxon>
        <taxon>Spermatophyta</taxon>
        <taxon>Magnoliopsida</taxon>
        <taxon>eudicotyledons</taxon>
        <taxon>Gunneridae</taxon>
        <taxon>Pentapetalae</taxon>
        <taxon>asterids</taxon>
        <taxon>lamiids</taxon>
        <taxon>Lamiales</taxon>
        <taxon>Pedaliaceae</taxon>
        <taxon>Sesamum</taxon>
    </lineage>
</organism>